<accession>A0ABP6LFS8</accession>
<feature type="compositionally biased region" description="Acidic residues" evidence="1">
    <location>
        <begin position="55"/>
        <end position="67"/>
    </location>
</feature>
<feature type="compositionally biased region" description="Polar residues" evidence="1">
    <location>
        <begin position="16"/>
        <end position="28"/>
    </location>
</feature>
<comment type="caution">
    <text evidence="2">The sequence shown here is derived from an EMBL/GenBank/DDBJ whole genome shotgun (WGS) entry which is preliminary data.</text>
</comment>
<dbReference type="EMBL" id="BAAAUF010000018">
    <property type="protein sequence ID" value="GAA3040404.1"/>
    <property type="molecule type" value="Genomic_DNA"/>
</dbReference>
<reference evidence="3" key="1">
    <citation type="journal article" date="2019" name="Int. J. Syst. Evol. Microbiol.">
        <title>The Global Catalogue of Microorganisms (GCM) 10K type strain sequencing project: providing services to taxonomists for standard genome sequencing and annotation.</title>
        <authorList>
            <consortium name="The Broad Institute Genomics Platform"/>
            <consortium name="The Broad Institute Genome Sequencing Center for Infectious Disease"/>
            <person name="Wu L."/>
            <person name="Ma J."/>
        </authorList>
    </citation>
    <scope>NUCLEOTIDE SEQUENCE [LARGE SCALE GENOMIC DNA]</scope>
    <source>
        <strain evidence="3">JCM 9091</strain>
    </source>
</reference>
<evidence type="ECO:0000256" key="1">
    <source>
        <dbReference type="SAM" id="MobiDB-lite"/>
    </source>
</evidence>
<evidence type="ECO:0000313" key="2">
    <source>
        <dbReference type="EMBL" id="GAA3040404.1"/>
    </source>
</evidence>
<sequence>MPGHGTPGPFFEGSVTKESSPIDLTSLFSAPEGQPRCSTAASPPPATNPFQAPDFGEDETLPLEDAQEPASGLRAARPKAAWPHE</sequence>
<keyword evidence="3" id="KW-1185">Reference proteome</keyword>
<feature type="region of interest" description="Disordered" evidence="1">
    <location>
        <begin position="1"/>
        <end position="85"/>
    </location>
</feature>
<name>A0ABP6LFS8_9ACTN</name>
<proteinExistence type="predicted"/>
<gene>
    <name evidence="2" type="ORF">GCM10010448_23710</name>
</gene>
<organism evidence="2 3">
    <name type="scientific">Streptomyces glomeratus</name>
    <dbReference type="NCBI Taxonomy" id="284452"/>
    <lineage>
        <taxon>Bacteria</taxon>
        <taxon>Bacillati</taxon>
        <taxon>Actinomycetota</taxon>
        <taxon>Actinomycetes</taxon>
        <taxon>Kitasatosporales</taxon>
        <taxon>Streptomycetaceae</taxon>
        <taxon>Streptomyces</taxon>
    </lineage>
</organism>
<protein>
    <submittedName>
        <fullName evidence="2">Uncharacterized protein</fullName>
    </submittedName>
</protein>
<dbReference type="Proteomes" id="UP001501532">
    <property type="component" value="Unassembled WGS sequence"/>
</dbReference>
<evidence type="ECO:0000313" key="3">
    <source>
        <dbReference type="Proteomes" id="UP001501532"/>
    </source>
</evidence>